<accession>A0A1D1VTH1</accession>
<proteinExistence type="predicted"/>
<evidence type="ECO:0000313" key="1">
    <source>
        <dbReference type="EMBL" id="GAV03503.1"/>
    </source>
</evidence>
<organism evidence="1 2">
    <name type="scientific">Ramazzottius varieornatus</name>
    <name type="common">Water bear</name>
    <name type="synonym">Tardigrade</name>
    <dbReference type="NCBI Taxonomy" id="947166"/>
    <lineage>
        <taxon>Eukaryota</taxon>
        <taxon>Metazoa</taxon>
        <taxon>Ecdysozoa</taxon>
        <taxon>Tardigrada</taxon>
        <taxon>Eutardigrada</taxon>
        <taxon>Parachela</taxon>
        <taxon>Hypsibioidea</taxon>
        <taxon>Ramazzottiidae</taxon>
        <taxon>Ramazzottius</taxon>
    </lineage>
</organism>
<name>A0A1D1VTH1_RAMVA</name>
<dbReference type="Proteomes" id="UP000186922">
    <property type="component" value="Unassembled WGS sequence"/>
</dbReference>
<gene>
    <name evidence="1" type="primary">RvY_13914</name>
    <name evidence="1" type="synonym">RvY_13914.2</name>
    <name evidence="1" type="ORF">RvY_13914-2</name>
</gene>
<evidence type="ECO:0000313" key="2">
    <source>
        <dbReference type="Proteomes" id="UP000186922"/>
    </source>
</evidence>
<comment type="caution">
    <text evidence="1">The sequence shown here is derived from an EMBL/GenBank/DDBJ whole genome shotgun (WGS) entry which is preliminary data.</text>
</comment>
<dbReference type="EMBL" id="BDGG01000009">
    <property type="protein sequence ID" value="GAV03503.1"/>
    <property type="molecule type" value="Genomic_DNA"/>
</dbReference>
<dbReference type="AlphaFoldDB" id="A0A1D1VTH1"/>
<reference evidence="1 2" key="1">
    <citation type="journal article" date="2016" name="Nat. Commun.">
        <title>Extremotolerant tardigrade genome and improved radiotolerance of human cultured cells by tardigrade-unique protein.</title>
        <authorList>
            <person name="Hashimoto T."/>
            <person name="Horikawa D.D."/>
            <person name="Saito Y."/>
            <person name="Kuwahara H."/>
            <person name="Kozuka-Hata H."/>
            <person name="Shin-I T."/>
            <person name="Minakuchi Y."/>
            <person name="Ohishi K."/>
            <person name="Motoyama A."/>
            <person name="Aizu T."/>
            <person name="Enomoto A."/>
            <person name="Kondo K."/>
            <person name="Tanaka S."/>
            <person name="Hara Y."/>
            <person name="Koshikawa S."/>
            <person name="Sagara H."/>
            <person name="Miura T."/>
            <person name="Yokobori S."/>
            <person name="Miyagawa K."/>
            <person name="Suzuki Y."/>
            <person name="Kubo T."/>
            <person name="Oyama M."/>
            <person name="Kohara Y."/>
            <person name="Fujiyama A."/>
            <person name="Arakawa K."/>
            <person name="Katayama T."/>
            <person name="Toyoda A."/>
            <person name="Kunieda T."/>
        </authorList>
    </citation>
    <scope>NUCLEOTIDE SEQUENCE [LARGE SCALE GENOMIC DNA]</scope>
    <source>
        <strain evidence="1 2">YOKOZUNA-1</strain>
    </source>
</reference>
<protein>
    <submittedName>
        <fullName evidence="1">Uncharacterized protein</fullName>
    </submittedName>
</protein>
<sequence>MCLFGIPLQRISFLFTEASCLHQLIPAGNALSSAHMDFVMTWTVMLSDKDTEVCMLSTVPTIIDFSLNDVGVSRKHNIRMYLCSRDDAALRKRFMRKRFGIMSKVLSQSCCDE</sequence>
<keyword evidence="2" id="KW-1185">Reference proteome</keyword>